<evidence type="ECO:0000256" key="1">
    <source>
        <dbReference type="ARBA" id="ARBA00004941"/>
    </source>
</evidence>
<reference evidence="9 10" key="1">
    <citation type="submission" date="2024-11" db="EMBL/GenBank/DDBJ databases">
        <authorList>
            <person name="Heng Y.C."/>
            <person name="Lim A.C.H."/>
            <person name="Lee J.K.Y."/>
            <person name="Kittelmann S."/>
        </authorList>
    </citation>
    <scope>NUCLEOTIDE SEQUENCE [LARGE SCALE GENOMIC DNA]</scope>
    <source>
        <strain evidence="9 10">WILCCON 0269</strain>
    </source>
</reference>
<dbReference type="InterPro" id="IPR029419">
    <property type="entry name" value="Arg_succ_lyase_C"/>
</dbReference>
<sequence>MKLWGGRFKKSESKLMEDFNSSLSFDRQLYREDIEGSMVHVRMLAKCNILSSEESETILSGLKSILNDIEEDKLRVEGDYEDIHSFVELNLIERIGQVAKKLHTARSRNDQVAVDFRLYAKKKALEVVENIENLQDIIKNLGEKNNVIMPGYTHLQRAQAVTFKHHIMAYYHMFKRDRERILNAVEIMDESPLGCCALAGTTYDIDRCFTAEKLGFKKPVDNFLDGVSDRDYAIELMSDFSIVMMHLSRLSEELILWSSKEFDFIQIDDEFSTGSSIMPQKKNPDAAELIRGKTGRVYGSLVSLLTTMKGIPLAYNKDMQEDKEQLFNSLDTVLSCLKVMSGMLSTLKVNEKNTFNAVKKGFLNATEAADYLVNKGMAFRDAHKVIGEIVLYCEDKDRAIEDISLEELKKFSSLFSDDVYSFIDYENTLDRGIKKNLK</sequence>
<comment type="subcellular location">
    <subcellularLocation>
        <location evidence="6">Cytoplasm</location>
    </subcellularLocation>
</comment>
<keyword evidence="10" id="KW-1185">Reference proteome</keyword>
<dbReference type="PRINTS" id="PR00145">
    <property type="entry name" value="ARGSUCLYASE"/>
</dbReference>
<dbReference type="SUPFAM" id="SSF48557">
    <property type="entry name" value="L-aspartase-like"/>
    <property type="match status" value="1"/>
</dbReference>
<dbReference type="EMBL" id="JBJHZX010000032">
    <property type="protein sequence ID" value="MFL0197551.1"/>
    <property type="molecule type" value="Genomic_DNA"/>
</dbReference>
<dbReference type="EC" id="4.3.2.1" evidence="2 6"/>
<evidence type="ECO:0000256" key="5">
    <source>
        <dbReference type="ARBA" id="ARBA00023239"/>
    </source>
</evidence>
<dbReference type="Proteomes" id="UP001623660">
    <property type="component" value="Unassembled WGS sequence"/>
</dbReference>
<accession>A0ABW8SQB1</accession>
<dbReference type="InterPro" id="IPR008948">
    <property type="entry name" value="L-Aspartase-like"/>
</dbReference>
<feature type="domain" description="Argininosuccinate lyase C-terminal" evidence="8">
    <location>
        <begin position="362"/>
        <end position="429"/>
    </location>
</feature>
<keyword evidence="5 6" id="KW-0456">Lyase</keyword>
<evidence type="ECO:0000256" key="3">
    <source>
        <dbReference type="ARBA" id="ARBA00022571"/>
    </source>
</evidence>
<keyword evidence="6" id="KW-0963">Cytoplasm</keyword>
<evidence type="ECO:0000259" key="7">
    <source>
        <dbReference type="Pfam" id="PF00206"/>
    </source>
</evidence>
<dbReference type="PANTHER" id="PTHR43814">
    <property type="entry name" value="ARGININOSUCCINATE LYASE"/>
    <property type="match status" value="1"/>
</dbReference>
<dbReference type="Gene3D" id="1.10.40.30">
    <property type="entry name" value="Fumarase/aspartase (C-terminal domain)"/>
    <property type="match status" value="1"/>
</dbReference>
<gene>
    <name evidence="6 9" type="primary">argH</name>
    <name evidence="9" type="ORF">ACJDU8_18570</name>
</gene>
<dbReference type="PRINTS" id="PR00149">
    <property type="entry name" value="FUMRATELYASE"/>
</dbReference>
<dbReference type="CDD" id="cd01359">
    <property type="entry name" value="Argininosuccinate_lyase"/>
    <property type="match status" value="1"/>
</dbReference>
<protein>
    <recommendedName>
        <fullName evidence="2 6">Argininosuccinate lyase</fullName>
        <shortName evidence="6">ASAL</shortName>
        <ecNumber evidence="2 6">4.3.2.1</ecNumber>
    </recommendedName>
    <alternativeName>
        <fullName evidence="6">Arginosuccinase</fullName>
    </alternativeName>
</protein>
<comment type="similarity">
    <text evidence="6">Belongs to the lyase 1 family. Argininosuccinate lyase subfamily.</text>
</comment>
<keyword evidence="3 6" id="KW-0055">Arginine biosynthesis</keyword>
<name>A0ABW8SQB1_9CLOT</name>
<feature type="domain" description="Fumarate lyase N-terminal" evidence="7">
    <location>
        <begin position="6"/>
        <end position="299"/>
    </location>
</feature>
<dbReference type="GO" id="GO:0004056">
    <property type="term" value="F:argininosuccinate lyase activity"/>
    <property type="evidence" value="ECO:0007669"/>
    <property type="project" value="UniProtKB-EC"/>
</dbReference>
<dbReference type="InterPro" id="IPR000362">
    <property type="entry name" value="Fumarate_lyase_fam"/>
</dbReference>
<dbReference type="Gene3D" id="1.20.200.10">
    <property type="entry name" value="Fumarase/aspartase (Central domain)"/>
    <property type="match status" value="1"/>
</dbReference>
<comment type="catalytic activity">
    <reaction evidence="6">
        <text>2-(N(omega)-L-arginino)succinate = fumarate + L-arginine</text>
        <dbReference type="Rhea" id="RHEA:24020"/>
        <dbReference type="ChEBI" id="CHEBI:29806"/>
        <dbReference type="ChEBI" id="CHEBI:32682"/>
        <dbReference type="ChEBI" id="CHEBI:57472"/>
        <dbReference type="EC" id="4.3.2.1"/>
    </reaction>
</comment>
<dbReference type="Pfam" id="PF14698">
    <property type="entry name" value="ASL_C2"/>
    <property type="match status" value="1"/>
</dbReference>
<dbReference type="RefSeq" id="WP_406793656.1">
    <property type="nucleotide sequence ID" value="NZ_JBJHZX010000032.1"/>
</dbReference>
<dbReference type="InterPro" id="IPR009049">
    <property type="entry name" value="Argininosuccinate_lyase"/>
</dbReference>
<comment type="caution">
    <text evidence="9">The sequence shown here is derived from an EMBL/GenBank/DDBJ whole genome shotgun (WGS) entry which is preliminary data.</text>
</comment>
<dbReference type="NCBIfam" id="TIGR00838">
    <property type="entry name" value="argH"/>
    <property type="match status" value="1"/>
</dbReference>
<evidence type="ECO:0000259" key="8">
    <source>
        <dbReference type="Pfam" id="PF14698"/>
    </source>
</evidence>
<dbReference type="HAMAP" id="MF_00006">
    <property type="entry name" value="Arg_succ_lyase"/>
    <property type="match status" value="1"/>
</dbReference>
<dbReference type="InterPro" id="IPR022761">
    <property type="entry name" value="Fumarate_lyase_N"/>
</dbReference>
<evidence type="ECO:0000256" key="6">
    <source>
        <dbReference type="HAMAP-Rule" id="MF_00006"/>
    </source>
</evidence>
<dbReference type="Pfam" id="PF00206">
    <property type="entry name" value="Lyase_1"/>
    <property type="match status" value="1"/>
</dbReference>
<organism evidence="9 10">
    <name type="scientific">Candidatus Clostridium eludens</name>
    <dbReference type="NCBI Taxonomy" id="3381663"/>
    <lineage>
        <taxon>Bacteria</taxon>
        <taxon>Bacillati</taxon>
        <taxon>Bacillota</taxon>
        <taxon>Clostridia</taxon>
        <taxon>Eubacteriales</taxon>
        <taxon>Clostridiaceae</taxon>
        <taxon>Clostridium</taxon>
    </lineage>
</organism>
<dbReference type="InterPro" id="IPR020557">
    <property type="entry name" value="Fumarate_lyase_CS"/>
</dbReference>
<dbReference type="Gene3D" id="1.10.275.10">
    <property type="entry name" value="Fumarase/aspartase (N-terminal domain)"/>
    <property type="match status" value="1"/>
</dbReference>
<comment type="pathway">
    <text evidence="1 6">Amino-acid biosynthesis; L-arginine biosynthesis; L-arginine from L-ornithine and carbamoyl phosphate: step 3/3.</text>
</comment>
<evidence type="ECO:0000256" key="2">
    <source>
        <dbReference type="ARBA" id="ARBA00012338"/>
    </source>
</evidence>
<evidence type="ECO:0000313" key="10">
    <source>
        <dbReference type="Proteomes" id="UP001623660"/>
    </source>
</evidence>
<proteinExistence type="inferred from homology"/>
<evidence type="ECO:0000313" key="9">
    <source>
        <dbReference type="EMBL" id="MFL0197551.1"/>
    </source>
</evidence>
<dbReference type="InterPro" id="IPR024083">
    <property type="entry name" value="Fumarase/histidase_N"/>
</dbReference>
<dbReference type="PROSITE" id="PS00163">
    <property type="entry name" value="FUMARATE_LYASES"/>
    <property type="match status" value="1"/>
</dbReference>
<keyword evidence="4 6" id="KW-0028">Amino-acid biosynthesis</keyword>
<evidence type="ECO:0000256" key="4">
    <source>
        <dbReference type="ARBA" id="ARBA00022605"/>
    </source>
</evidence>
<dbReference type="PANTHER" id="PTHR43814:SF1">
    <property type="entry name" value="ARGININOSUCCINATE LYASE"/>
    <property type="match status" value="1"/>
</dbReference>